<dbReference type="InterPro" id="IPR029000">
    <property type="entry name" value="Cyclophilin-like_dom_sf"/>
</dbReference>
<keyword evidence="6" id="KW-1185">Reference proteome</keyword>
<feature type="domain" description="Carboxyltransferase" evidence="4">
    <location>
        <begin position="24"/>
        <end position="306"/>
    </location>
</feature>
<evidence type="ECO:0000259" key="4">
    <source>
        <dbReference type="SMART" id="SM00797"/>
    </source>
</evidence>
<protein>
    <submittedName>
        <fullName evidence="5">5-oxoprolinase subunit PxpC</fullName>
    </submittedName>
</protein>
<evidence type="ECO:0000313" key="6">
    <source>
        <dbReference type="Proteomes" id="UP001501323"/>
    </source>
</evidence>
<dbReference type="Proteomes" id="UP001501323">
    <property type="component" value="Unassembled WGS sequence"/>
</dbReference>
<dbReference type="SMART" id="SM00797">
    <property type="entry name" value="AHS2"/>
    <property type="match status" value="1"/>
</dbReference>
<dbReference type="InterPro" id="IPR003778">
    <property type="entry name" value="CT_A_B"/>
</dbReference>
<comment type="caution">
    <text evidence="5">The sequence shown here is derived from an EMBL/GenBank/DDBJ whole genome shotgun (WGS) entry which is preliminary data.</text>
</comment>
<evidence type="ECO:0000256" key="2">
    <source>
        <dbReference type="ARBA" id="ARBA00022801"/>
    </source>
</evidence>
<dbReference type="SUPFAM" id="SSF50891">
    <property type="entry name" value="Cyclophilin-like"/>
    <property type="match status" value="1"/>
</dbReference>
<evidence type="ECO:0000313" key="5">
    <source>
        <dbReference type="EMBL" id="GAA4864005.1"/>
    </source>
</evidence>
<dbReference type="PANTHER" id="PTHR43309">
    <property type="entry name" value="5-OXOPROLINASE SUBUNIT C"/>
    <property type="match status" value="1"/>
</dbReference>
<dbReference type="EMBL" id="BAABJY010000002">
    <property type="protein sequence ID" value="GAA4864005.1"/>
    <property type="molecule type" value="Genomic_DNA"/>
</dbReference>
<dbReference type="Pfam" id="PF02626">
    <property type="entry name" value="CT_A_B"/>
    <property type="match status" value="1"/>
</dbReference>
<dbReference type="Gene3D" id="2.40.100.10">
    <property type="entry name" value="Cyclophilin-like"/>
    <property type="match status" value="1"/>
</dbReference>
<reference evidence="6" key="1">
    <citation type="journal article" date="2019" name="Int. J. Syst. Evol. Microbiol.">
        <title>The Global Catalogue of Microorganisms (GCM) 10K type strain sequencing project: providing services to taxonomists for standard genome sequencing and annotation.</title>
        <authorList>
            <consortium name="The Broad Institute Genomics Platform"/>
            <consortium name="The Broad Institute Genome Sequencing Center for Infectious Disease"/>
            <person name="Wu L."/>
            <person name="Ma J."/>
        </authorList>
    </citation>
    <scope>NUCLEOTIDE SEQUENCE [LARGE SCALE GENOMIC DNA]</scope>
    <source>
        <strain evidence="6">JCM 18392</strain>
    </source>
</reference>
<gene>
    <name evidence="5" type="primary">pxpC</name>
    <name evidence="5" type="ORF">GCM10023332_15190</name>
</gene>
<name>A0ABP9E5V5_9GAMM</name>
<dbReference type="RefSeq" id="WP_345294909.1">
    <property type="nucleotide sequence ID" value="NZ_BAABJY010000002.1"/>
</dbReference>
<evidence type="ECO:0000256" key="3">
    <source>
        <dbReference type="ARBA" id="ARBA00022840"/>
    </source>
</evidence>
<dbReference type="PANTHER" id="PTHR43309:SF3">
    <property type="entry name" value="5-OXOPROLINASE SUBUNIT C"/>
    <property type="match status" value="1"/>
</dbReference>
<dbReference type="NCBIfam" id="TIGR00724">
    <property type="entry name" value="urea_amlyse_rel"/>
    <property type="match status" value="1"/>
</dbReference>
<proteinExistence type="predicted"/>
<keyword evidence="2" id="KW-0378">Hydrolase</keyword>
<accession>A0ABP9E5V5</accession>
<dbReference type="InterPro" id="IPR052708">
    <property type="entry name" value="PxpC"/>
</dbReference>
<organism evidence="5 6">
    <name type="scientific">Luteimonas vadosa</name>
    <dbReference type="NCBI Taxonomy" id="1165507"/>
    <lineage>
        <taxon>Bacteria</taxon>
        <taxon>Pseudomonadati</taxon>
        <taxon>Pseudomonadota</taxon>
        <taxon>Gammaproteobacteria</taxon>
        <taxon>Lysobacterales</taxon>
        <taxon>Lysobacteraceae</taxon>
        <taxon>Luteimonas</taxon>
    </lineage>
</organism>
<keyword evidence="3" id="KW-0067">ATP-binding</keyword>
<sequence>MSVHVLAPGLLSTLQDGGRRGWRHLGVGSAGALDRFSHIVANRLVGNPDDEVVIEMSLQGPRLRFDRSARIAFCGGDFAADVDGTDVAGWRRVDVPAGATLSFGACRRGARAWLAVAGGFAVPRVLGSASTDLRGGFGGMRGRALAKGDVLPVAACAQSMDKGLAIAPWWIDPTPDLALDQRAVVRVLPGRDALDPGDALFAQPWRVDPASNRQGLRLEGKGLRLQCPREAVSEPVAPGTIQLPPDGGPIVLLADAQTHGGYPRIGHAIRADWPRLAQLRPGDAVHFEACTAEDATRLACEQRQRLARIGYAISARSAAR</sequence>
<evidence type="ECO:0000256" key="1">
    <source>
        <dbReference type="ARBA" id="ARBA00022741"/>
    </source>
</evidence>
<keyword evidence="1" id="KW-0547">Nucleotide-binding</keyword>